<feature type="compositionally biased region" description="Basic and acidic residues" evidence="1">
    <location>
        <begin position="39"/>
        <end position="70"/>
    </location>
</feature>
<protein>
    <submittedName>
        <fullName evidence="2">Uncharacterized protein</fullName>
    </submittedName>
</protein>
<proteinExistence type="predicted"/>
<sequence length="133" mass="15335">MTSKYFLEYTRIGVQQFHDTLIQHIESVNKSIDERELHKREYDSRMNERQLQTEEGKVDTSKALDARLVDTDGSGIESENHDTSSRSGNDANIRPIYDKEPMAIVQMTAKYNVFASTQHHVEQAKFNNKGEVD</sequence>
<reference evidence="2" key="1">
    <citation type="journal article" date="2019" name="Sci. Rep.">
        <title>Draft genome of Tanacetum cinerariifolium, the natural source of mosquito coil.</title>
        <authorList>
            <person name="Yamashiro T."/>
            <person name="Shiraishi A."/>
            <person name="Satake H."/>
            <person name="Nakayama K."/>
        </authorList>
    </citation>
    <scope>NUCLEOTIDE SEQUENCE</scope>
</reference>
<feature type="region of interest" description="Disordered" evidence="1">
    <location>
        <begin position="39"/>
        <end position="95"/>
    </location>
</feature>
<evidence type="ECO:0000256" key="1">
    <source>
        <dbReference type="SAM" id="MobiDB-lite"/>
    </source>
</evidence>
<accession>A0A6L2JN82</accession>
<organism evidence="2">
    <name type="scientific">Tanacetum cinerariifolium</name>
    <name type="common">Dalmatian daisy</name>
    <name type="synonym">Chrysanthemum cinerariifolium</name>
    <dbReference type="NCBI Taxonomy" id="118510"/>
    <lineage>
        <taxon>Eukaryota</taxon>
        <taxon>Viridiplantae</taxon>
        <taxon>Streptophyta</taxon>
        <taxon>Embryophyta</taxon>
        <taxon>Tracheophyta</taxon>
        <taxon>Spermatophyta</taxon>
        <taxon>Magnoliopsida</taxon>
        <taxon>eudicotyledons</taxon>
        <taxon>Gunneridae</taxon>
        <taxon>Pentapetalae</taxon>
        <taxon>asterids</taxon>
        <taxon>campanulids</taxon>
        <taxon>Asterales</taxon>
        <taxon>Asteraceae</taxon>
        <taxon>Asteroideae</taxon>
        <taxon>Anthemideae</taxon>
        <taxon>Anthemidinae</taxon>
        <taxon>Tanacetum</taxon>
    </lineage>
</organism>
<comment type="caution">
    <text evidence="2">The sequence shown here is derived from an EMBL/GenBank/DDBJ whole genome shotgun (WGS) entry which is preliminary data.</text>
</comment>
<dbReference type="AlphaFoldDB" id="A0A6L2JN82"/>
<gene>
    <name evidence="2" type="ORF">Tci_010107</name>
</gene>
<name>A0A6L2JN82_TANCI</name>
<dbReference type="EMBL" id="BKCJ010001015">
    <property type="protein sequence ID" value="GEU38129.1"/>
    <property type="molecule type" value="Genomic_DNA"/>
</dbReference>
<evidence type="ECO:0000313" key="2">
    <source>
        <dbReference type="EMBL" id="GEU38129.1"/>
    </source>
</evidence>